<sequence length="29" mass="3466">MRIQYLSPLSDLKAELKPLFSNEYMLAFF</sequence>
<reference evidence="1" key="1">
    <citation type="journal article" date="2015" name="Nature">
        <title>Complex archaea that bridge the gap between prokaryotes and eukaryotes.</title>
        <authorList>
            <person name="Spang A."/>
            <person name="Saw J.H."/>
            <person name="Jorgensen S.L."/>
            <person name="Zaremba-Niedzwiedzka K."/>
            <person name="Martijn J."/>
            <person name="Lind A.E."/>
            <person name="van Eijk R."/>
            <person name="Schleper C."/>
            <person name="Guy L."/>
            <person name="Ettema T.J."/>
        </authorList>
    </citation>
    <scope>NUCLEOTIDE SEQUENCE</scope>
</reference>
<proteinExistence type="predicted"/>
<organism evidence="1">
    <name type="scientific">marine sediment metagenome</name>
    <dbReference type="NCBI Taxonomy" id="412755"/>
    <lineage>
        <taxon>unclassified sequences</taxon>
        <taxon>metagenomes</taxon>
        <taxon>ecological metagenomes</taxon>
    </lineage>
</organism>
<feature type="non-terminal residue" evidence="1">
    <location>
        <position position="29"/>
    </location>
</feature>
<dbReference type="AlphaFoldDB" id="A0A0F9IIS8"/>
<comment type="caution">
    <text evidence="1">The sequence shown here is derived from an EMBL/GenBank/DDBJ whole genome shotgun (WGS) entry which is preliminary data.</text>
</comment>
<gene>
    <name evidence="1" type="ORF">LCGC14_1871840</name>
</gene>
<protein>
    <submittedName>
        <fullName evidence="1">Uncharacterized protein</fullName>
    </submittedName>
</protein>
<accession>A0A0F9IIS8</accession>
<name>A0A0F9IIS8_9ZZZZ</name>
<evidence type="ECO:0000313" key="1">
    <source>
        <dbReference type="EMBL" id="KKL93720.1"/>
    </source>
</evidence>
<dbReference type="EMBL" id="LAZR01019111">
    <property type="protein sequence ID" value="KKL93720.1"/>
    <property type="molecule type" value="Genomic_DNA"/>
</dbReference>